<evidence type="ECO:0000259" key="14">
    <source>
        <dbReference type="Pfam" id="PF13735"/>
    </source>
</evidence>
<evidence type="ECO:0000256" key="10">
    <source>
        <dbReference type="ARBA" id="ARBA00022884"/>
    </source>
</evidence>
<dbReference type="Gene3D" id="1.10.110.30">
    <property type="match status" value="1"/>
</dbReference>
<dbReference type="InterPro" id="IPR032828">
    <property type="entry name" value="PolyA_RNA-bd"/>
</dbReference>
<dbReference type="Pfam" id="PF13735">
    <property type="entry name" value="tRNA_NucTran2_2"/>
    <property type="match status" value="1"/>
</dbReference>
<dbReference type="PANTHER" id="PTHR46173">
    <property type="entry name" value="CCA TRNA NUCLEOTIDYLTRANSFERASE 1, MITOCHONDRIAL"/>
    <property type="match status" value="1"/>
</dbReference>
<evidence type="ECO:0000256" key="8">
    <source>
        <dbReference type="ARBA" id="ARBA00022840"/>
    </source>
</evidence>
<feature type="binding site" evidence="11">
    <location>
        <position position="154"/>
    </location>
    <ligand>
        <name>ATP</name>
        <dbReference type="ChEBI" id="CHEBI:30616"/>
    </ligand>
</feature>
<keyword evidence="5 11" id="KW-0479">Metal-binding</keyword>
<evidence type="ECO:0000313" key="16">
    <source>
        <dbReference type="Proteomes" id="UP000769780"/>
    </source>
</evidence>
<evidence type="ECO:0000313" key="15">
    <source>
        <dbReference type="EMBL" id="MBY0096570.1"/>
    </source>
</evidence>
<dbReference type="NCBIfam" id="NF009814">
    <property type="entry name" value="PRK13299.1"/>
    <property type="match status" value="1"/>
</dbReference>
<feature type="binding site" evidence="11">
    <location>
        <position position="157"/>
    </location>
    <ligand>
        <name>ATP</name>
        <dbReference type="ChEBI" id="CHEBI:30616"/>
    </ligand>
</feature>
<evidence type="ECO:0000256" key="6">
    <source>
        <dbReference type="ARBA" id="ARBA00022741"/>
    </source>
</evidence>
<feature type="binding site" evidence="11">
    <location>
        <position position="111"/>
    </location>
    <ligand>
        <name>CTP</name>
        <dbReference type="ChEBI" id="CHEBI:37563"/>
    </ligand>
</feature>
<dbReference type="InterPro" id="IPR023068">
    <property type="entry name" value="CCA-adding_enz_firmicutes"/>
</dbReference>
<dbReference type="CDD" id="cd05398">
    <property type="entry name" value="NT_ClassII-CCAase"/>
    <property type="match status" value="1"/>
</dbReference>
<evidence type="ECO:0000256" key="9">
    <source>
        <dbReference type="ARBA" id="ARBA00022842"/>
    </source>
</evidence>
<keyword evidence="2 11" id="KW-0808">Transferase</keyword>
<dbReference type="SUPFAM" id="SSF81891">
    <property type="entry name" value="Poly A polymerase C-terminal region-like"/>
    <property type="match status" value="1"/>
</dbReference>
<reference evidence="15 16" key="1">
    <citation type="submission" date="2020-07" db="EMBL/GenBank/DDBJ databases">
        <title>Fungal Genomes of the International Space Station.</title>
        <authorList>
            <person name="Seuylemezian A."/>
            <person name="Singh N.K."/>
            <person name="Wood J."/>
            <person name="Venkateswaran K."/>
        </authorList>
    </citation>
    <scope>NUCLEOTIDE SEQUENCE [LARGE SCALE GENOMIC DNA]</scope>
    <source>
        <strain evidence="15 16">PL-B2</strain>
    </source>
</reference>
<dbReference type="SUPFAM" id="SSF81301">
    <property type="entry name" value="Nucleotidyltransferase"/>
    <property type="match status" value="1"/>
</dbReference>
<feature type="domain" description="tRNA nucleotidyltransferase/poly(A) polymerase RNA and SrmB- binding" evidence="13">
    <location>
        <begin position="170"/>
        <end position="227"/>
    </location>
</feature>
<feature type="binding site" evidence="11">
    <location>
        <position position="111"/>
    </location>
    <ligand>
        <name>ATP</name>
        <dbReference type="ChEBI" id="CHEBI:30616"/>
    </ligand>
</feature>
<gene>
    <name evidence="11" type="primary">cca</name>
    <name evidence="15" type="ORF">H0185_07090</name>
</gene>
<dbReference type="PANTHER" id="PTHR46173:SF1">
    <property type="entry name" value="CCA TRNA NUCLEOTIDYLTRANSFERASE 1, MITOCHONDRIAL"/>
    <property type="match status" value="1"/>
</dbReference>
<keyword evidence="6 11" id="KW-0547">Nucleotide-binding</keyword>
<keyword evidence="3 11" id="KW-0819">tRNA processing</keyword>
<keyword evidence="4 11" id="KW-0548">Nucleotidyltransferase</keyword>
<dbReference type="Gene3D" id="1.20.58.560">
    <property type="match status" value="1"/>
</dbReference>
<dbReference type="InterPro" id="IPR043519">
    <property type="entry name" value="NT_sf"/>
</dbReference>
<keyword evidence="10 11" id="KW-0694">RNA-binding</keyword>
<name>A0ABS7K347_9BACI</name>
<comment type="similarity">
    <text evidence="11">Belongs to the tRNA nucleotidyltransferase/poly(A) polymerase family. Bacterial CCA-adding enzyme type 3 subfamily.</text>
</comment>
<evidence type="ECO:0000256" key="2">
    <source>
        <dbReference type="ARBA" id="ARBA00022679"/>
    </source>
</evidence>
<dbReference type="Proteomes" id="UP000769780">
    <property type="component" value="Unassembled WGS sequence"/>
</dbReference>
<feature type="binding site" evidence="11">
    <location>
        <position position="157"/>
    </location>
    <ligand>
        <name>CTP</name>
        <dbReference type="ChEBI" id="CHEBI:37563"/>
    </ligand>
</feature>
<proteinExistence type="inferred from homology"/>
<keyword evidence="16" id="KW-1185">Reference proteome</keyword>
<feature type="binding site" evidence="11">
    <location>
        <position position="154"/>
    </location>
    <ligand>
        <name>CTP</name>
        <dbReference type="ChEBI" id="CHEBI:37563"/>
    </ligand>
</feature>
<feature type="domain" description="CCA-adding enzyme C-terminal" evidence="14">
    <location>
        <begin position="248"/>
        <end position="392"/>
    </location>
</feature>
<evidence type="ECO:0000256" key="7">
    <source>
        <dbReference type="ARBA" id="ARBA00022800"/>
    </source>
</evidence>
<evidence type="ECO:0000256" key="4">
    <source>
        <dbReference type="ARBA" id="ARBA00022695"/>
    </source>
</evidence>
<feature type="binding site" evidence="11">
    <location>
        <position position="160"/>
    </location>
    <ligand>
        <name>CTP</name>
        <dbReference type="ChEBI" id="CHEBI:37563"/>
    </ligand>
</feature>
<dbReference type="InterPro" id="IPR050264">
    <property type="entry name" value="Bact_CCA-adding_enz_type3_sf"/>
</dbReference>
<comment type="catalytic activity">
    <reaction evidence="11">
        <text>a tRNA precursor + 2 CTP + ATP = a tRNA with a 3' CCA end + 3 diphosphate</text>
        <dbReference type="Rhea" id="RHEA:14433"/>
        <dbReference type="Rhea" id="RHEA-COMP:10465"/>
        <dbReference type="Rhea" id="RHEA-COMP:10468"/>
        <dbReference type="ChEBI" id="CHEBI:30616"/>
        <dbReference type="ChEBI" id="CHEBI:33019"/>
        <dbReference type="ChEBI" id="CHEBI:37563"/>
        <dbReference type="ChEBI" id="CHEBI:74896"/>
        <dbReference type="ChEBI" id="CHEBI:83071"/>
        <dbReference type="EC" id="2.7.7.72"/>
    </reaction>
</comment>
<feature type="binding site" evidence="11">
    <location>
        <position position="160"/>
    </location>
    <ligand>
        <name>ATP</name>
        <dbReference type="ChEBI" id="CHEBI:30616"/>
    </ligand>
</feature>
<feature type="binding site" evidence="11">
    <location>
        <position position="27"/>
    </location>
    <ligand>
        <name>ATP</name>
        <dbReference type="ChEBI" id="CHEBI:30616"/>
    </ligand>
</feature>
<evidence type="ECO:0000259" key="13">
    <source>
        <dbReference type="Pfam" id="PF12627"/>
    </source>
</evidence>
<keyword evidence="9 11" id="KW-0460">Magnesium</keyword>
<sequence length="402" mass="45798">MLAPFKQATPLLDIIEAAGFEAYFVGGSVRDSLLAREISDVDIATSALPEELKAIFPHTADIGIQHGTILVIYNGEPYEITTFRTESGYSDYRRPDEVRFIRSLKEDLQRRDFTMNAIAMDKTGELIDPFNGKQAITMKQIITVGDPDERFGEDALRMMRAVRFVSQLSFTIEERTLAALSHMPHLLENIAVERKLTEFEKLLVGPSNNEAISILVQTGLFNYLPGLSGNGDCVSRMARCNLVGLAKAELWALLIHQIGLNDREANGFLREWKLPLKQIKQILKTLYWLRYRLNNEWTRISAYDAGKEFMVSAERLLQRLTKLKTSSEAELFKVFDQLPIKSRSELTLTGADLLSWFKEKPGPWVNHYLRLVEEKVLTGEVANVKADIREWLDNCNLKLEKD</sequence>
<feature type="binding site" evidence="11">
    <location>
        <position position="30"/>
    </location>
    <ligand>
        <name>CTP</name>
        <dbReference type="ChEBI" id="CHEBI:37563"/>
    </ligand>
</feature>
<evidence type="ECO:0000256" key="1">
    <source>
        <dbReference type="ARBA" id="ARBA00001946"/>
    </source>
</evidence>
<dbReference type="InterPro" id="IPR002646">
    <property type="entry name" value="PolA_pol_head_dom"/>
</dbReference>
<evidence type="ECO:0000256" key="5">
    <source>
        <dbReference type="ARBA" id="ARBA00022723"/>
    </source>
</evidence>
<dbReference type="GO" id="GO:0004810">
    <property type="term" value="F:CCA tRNA nucleotidyltransferase activity"/>
    <property type="evidence" value="ECO:0007669"/>
    <property type="project" value="UniProtKB-EC"/>
</dbReference>
<feature type="binding site" evidence="11">
    <location>
        <position position="42"/>
    </location>
    <ligand>
        <name>Mg(2+)</name>
        <dbReference type="ChEBI" id="CHEBI:18420"/>
    </ligand>
</feature>
<comment type="catalytic activity">
    <reaction evidence="11">
        <text>a tRNA with a 3' CCA end + 2 CTP + ATP = a tRNA with a 3' CCACCA end + 3 diphosphate</text>
        <dbReference type="Rhea" id="RHEA:76235"/>
        <dbReference type="Rhea" id="RHEA-COMP:10468"/>
        <dbReference type="Rhea" id="RHEA-COMP:18655"/>
        <dbReference type="ChEBI" id="CHEBI:30616"/>
        <dbReference type="ChEBI" id="CHEBI:33019"/>
        <dbReference type="ChEBI" id="CHEBI:37563"/>
        <dbReference type="ChEBI" id="CHEBI:83071"/>
        <dbReference type="ChEBI" id="CHEBI:195187"/>
    </reaction>
</comment>
<evidence type="ECO:0000256" key="3">
    <source>
        <dbReference type="ARBA" id="ARBA00022694"/>
    </source>
</evidence>
<dbReference type="HAMAP" id="MF_01263">
    <property type="entry name" value="CCA_bact_type3"/>
    <property type="match status" value="1"/>
</dbReference>
<protein>
    <recommendedName>
        <fullName evidence="11">CCA-adding enzyme</fullName>
        <ecNumber evidence="11">2.7.7.72</ecNumber>
    </recommendedName>
    <alternativeName>
        <fullName evidence="11">CCA tRNA nucleotidyltransferase</fullName>
    </alternativeName>
    <alternativeName>
        <fullName evidence="11">tRNA CCA-pyrophosphorylase</fullName>
    </alternativeName>
    <alternativeName>
        <fullName evidence="11">tRNA adenylyl-/cytidylyl- transferase</fullName>
    </alternativeName>
    <alternativeName>
        <fullName evidence="11">tRNA nucleotidyltransferase</fullName>
    </alternativeName>
    <alternativeName>
        <fullName evidence="11">tRNA-NT</fullName>
    </alternativeName>
</protein>
<evidence type="ECO:0000256" key="11">
    <source>
        <dbReference type="HAMAP-Rule" id="MF_01263"/>
    </source>
</evidence>
<keyword evidence="7 11" id="KW-0692">RNA repair</keyword>
<dbReference type="EMBL" id="JACWFH010000008">
    <property type="protein sequence ID" value="MBY0096570.1"/>
    <property type="molecule type" value="Genomic_DNA"/>
</dbReference>
<evidence type="ECO:0000259" key="12">
    <source>
        <dbReference type="Pfam" id="PF01743"/>
    </source>
</evidence>
<dbReference type="Pfam" id="PF12627">
    <property type="entry name" value="PolyA_pol_RNAbd"/>
    <property type="match status" value="1"/>
</dbReference>
<comment type="cofactor">
    <cofactor evidence="1 11">
        <name>Mg(2+)</name>
        <dbReference type="ChEBI" id="CHEBI:18420"/>
    </cofactor>
</comment>
<dbReference type="Gene3D" id="1.10.246.80">
    <property type="match status" value="1"/>
</dbReference>
<dbReference type="Pfam" id="PF01743">
    <property type="entry name" value="PolyA_pol"/>
    <property type="match status" value="1"/>
</dbReference>
<comment type="caution">
    <text evidence="15">The sequence shown here is derived from an EMBL/GenBank/DDBJ whole genome shotgun (WGS) entry which is preliminary data.</text>
</comment>
<dbReference type="EC" id="2.7.7.72" evidence="11"/>
<feature type="domain" description="Poly A polymerase head" evidence="12">
    <location>
        <begin position="22"/>
        <end position="141"/>
    </location>
</feature>
<accession>A0ABS7K347</accession>
<feature type="binding site" evidence="11">
    <location>
        <position position="163"/>
    </location>
    <ligand>
        <name>ATP</name>
        <dbReference type="ChEBI" id="CHEBI:30616"/>
    </ligand>
</feature>
<feature type="binding site" evidence="11">
    <location>
        <position position="163"/>
    </location>
    <ligand>
        <name>CTP</name>
        <dbReference type="ChEBI" id="CHEBI:37563"/>
    </ligand>
</feature>
<feature type="binding site" evidence="11">
    <location>
        <position position="40"/>
    </location>
    <ligand>
        <name>Mg(2+)</name>
        <dbReference type="ChEBI" id="CHEBI:18420"/>
    </ligand>
</feature>
<dbReference type="Gene3D" id="3.30.460.10">
    <property type="entry name" value="Beta Polymerase, domain 2"/>
    <property type="match status" value="1"/>
</dbReference>
<dbReference type="InterPro" id="IPR032810">
    <property type="entry name" value="CCA-adding_enz_C"/>
</dbReference>
<organism evidence="15 16">
    <name type="scientific">Mesobacillus maritimus</name>
    <dbReference type="NCBI Taxonomy" id="1643336"/>
    <lineage>
        <taxon>Bacteria</taxon>
        <taxon>Bacillati</taxon>
        <taxon>Bacillota</taxon>
        <taxon>Bacilli</taxon>
        <taxon>Bacillales</taxon>
        <taxon>Bacillaceae</taxon>
        <taxon>Mesobacillus</taxon>
    </lineage>
</organism>
<feature type="binding site" evidence="11">
    <location>
        <position position="27"/>
    </location>
    <ligand>
        <name>CTP</name>
        <dbReference type="ChEBI" id="CHEBI:37563"/>
    </ligand>
</feature>
<feature type="binding site" evidence="11">
    <location>
        <position position="30"/>
    </location>
    <ligand>
        <name>ATP</name>
        <dbReference type="ChEBI" id="CHEBI:30616"/>
    </ligand>
</feature>
<keyword evidence="8 11" id="KW-0067">ATP-binding</keyword>
<comment type="subunit">
    <text evidence="11">Homodimer.</text>
</comment>
<comment type="miscellaneous">
    <text evidence="11">A single active site specifically recognizes both ATP and CTP and is responsible for their addition.</text>
</comment>
<dbReference type="RefSeq" id="WP_221872547.1">
    <property type="nucleotide sequence ID" value="NZ_JACWFH010000008.1"/>
</dbReference>
<comment type="function">
    <text evidence="11">Catalyzes the addition and repair of the essential 3'-terminal CCA sequence in tRNAs without using a nucleic acid template. Adds these three nucleotides in the order of C, C, and A to the tRNA nucleotide-73, using CTP and ATP as substrates and producing inorganic pyrophosphate. tRNA 3'-terminal CCA addition is required both for tRNA processing and repair. Also involved in tRNA surveillance by mediating tandem CCA addition to generate a CCACCA at the 3' terminus of unstable tRNAs. While stable tRNAs receive only 3'-terminal CCA, unstable tRNAs are marked with CCACCA and rapidly degraded.</text>
</comment>